<keyword evidence="2" id="KW-1185">Reference proteome</keyword>
<evidence type="ECO:0000313" key="1">
    <source>
        <dbReference type="EMBL" id="CAG8449688.1"/>
    </source>
</evidence>
<name>A0ACA9K3R2_9GLOM</name>
<reference evidence="1" key="1">
    <citation type="submission" date="2021-06" db="EMBL/GenBank/DDBJ databases">
        <authorList>
            <person name="Kallberg Y."/>
            <person name="Tangrot J."/>
            <person name="Rosling A."/>
        </authorList>
    </citation>
    <scope>NUCLEOTIDE SEQUENCE</scope>
    <source>
        <strain evidence="1">AU212A</strain>
    </source>
</reference>
<comment type="caution">
    <text evidence="1">The sequence shown here is derived from an EMBL/GenBank/DDBJ whole genome shotgun (WGS) entry which is preliminary data.</text>
</comment>
<dbReference type="Proteomes" id="UP000789860">
    <property type="component" value="Unassembled WGS sequence"/>
</dbReference>
<organism evidence="1 2">
    <name type="scientific">Scutellospora calospora</name>
    <dbReference type="NCBI Taxonomy" id="85575"/>
    <lineage>
        <taxon>Eukaryota</taxon>
        <taxon>Fungi</taxon>
        <taxon>Fungi incertae sedis</taxon>
        <taxon>Mucoromycota</taxon>
        <taxon>Glomeromycotina</taxon>
        <taxon>Glomeromycetes</taxon>
        <taxon>Diversisporales</taxon>
        <taxon>Gigasporaceae</taxon>
        <taxon>Scutellospora</taxon>
    </lineage>
</organism>
<sequence>MSRHNINNVNDADRNSDYNTNDIGRNLDNVTYSLSNLINTTSTPNISVSQNNSDISMLDIEGSQSPSYIENINEED</sequence>
<dbReference type="EMBL" id="CAJVPM010000694">
    <property type="protein sequence ID" value="CAG8449688.1"/>
    <property type="molecule type" value="Genomic_DNA"/>
</dbReference>
<evidence type="ECO:0000313" key="2">
    <source>
        <dbReference type="Proteomes" id="UP000789860"/>
    </source>
</evidence>
<gene>
    <name evidence="1" type="ORF">SCALOS_LOCUS1124</name>
</gene>
<proteinExistence type="predicted"/>
<protein>
    <submittedName>
        <fullName evidence="1">6088_t:CDS:1</fullName>
    </submittedName>
</protein>
<accession>A0ACA9K3R2</accession>